<gene>
    <name evidence="1" type="ORF">SOCE26_038090</name>
</gene>
<sequence length="52" mass="5722">MSTSRDDIWNSVHAAAMEVLPRLLRLLGVAERDVDDLFQEILLAASGGEPSR</sequence>
<dbReference type="Proteomes" id="UP000238348">
    <property type="component" value="Chromosome"/>
</dbReference>
<dbReference type="RefSeq" id="WP_159397059.1">
    <property type="nucleotide sequence ID" value="NZ_CP012673.1"/>
</dbReference>
<evidence type="ECO:0000313" key="2">
    <source>
        <dbReference type="Proteomes" id="UP000238348"/>
    </source>
</evidence>
<dbReference type="AlphaFoldDB" id="A0A2L0ESV9"/>
<name>A0A2L0ESV9_SORCE</name>
<proteinExistence type="predicted"/>
<organism evidence="1 2">
    <name type="scientific">Sorangium cellulosum</name>
    <name type="common">Polyangium cellulosum</name>
    <dbReference type="NCBI Taxonomy" id="56"/>
    <lineage>
        <taxon>Bacteria</taxon>
        <taxon>Pseudomonadati</taxon>
        <taxon>Myxococcota</taxon>
        <taxon>Polyangia</taxon>
        <taxon>Polyangiales</taxon>
        <taxon>Polyangiaceae</taxon>
        <taxon>Sorangium</taxon>
    </lineage>
</organism>
<reference evidence="1 2" key="1">
    <citation type="submission" date="2015-09" db="EMBL/GenBank/DDBJ databases">
        <title>Sorangium comparison.</title>
        <authorList>
            <person name="Zaburannyi N."/>
            <person name="Bunk B."/>
            <person name="Overmann J."/>
            <person name="Mueller R."/>
        </authorList>
    </citation>
    <scope>NUCLEOTIDE SEQUENCE [LARGE SCALE GENOMIC DNA]</scope>
    <source>
        <strain evidence="1 2">So ce26</strain>
    </source>
</reference>
<dbReference type="OrthoDB" id="10013581at2"/>
<dbReference type="EMBL" id="CP012673">
    <property type="protein sequence ID" value="AUX42379.1"/>
    <property type="molecule type" value="Genomic_DNA"/>
</dbReference>
<accession>A0A2L0ESV9</accession>
<protein>
    <submittedName>
        <fullName evidence="1">Uncharacterized protein</fullName>
    </submittedName>
</protein>
<evidence type="ECO:0000313" key="1">
    <source>
        <dbReference type="EMBL" id="AUX42379.1"/>
    </source>
</evidence>